<name>A0A368NS69_9GAMM</name>
<dbReference type="EC" id="3.4.21.53" evidence="2"/>
<evidence type="ECO:0000256" key="2">
    <source>
        <dbReference type="PROSITE-ProRule" id="PRU01122"/>
    </source>
</evidence>
<dbReference type="InterPro" id="IPR027417">
    <property type="entry name" value="P-loop_NTPase"/>
</dbReference>
<evidence type="ECO:0000313" key="4">
    <source>
        <dbReference type="EMBL" id="RCU52675.1"/>
    </source>
</evidence>
<accession>A0A368NS69</accession>
<dbReference type="PROSITE" id="PS51786">
    <property type="entry name" value="LON_PROTEOLYTIC"/>
    <property type="match status" value="1"/>
</dbReference>
<dbReference type="InterPro" id="IPR041699">
    <property type="entry name" value="AAA_32"/>
</dbReference>
<dbReference type="GO" id="GO:0030163">
    <property type="term" value="P:protein catabolic process"/>
    <property type="evidence" value="ECO:0007669"/>
    <property type="project" value="InterPro"/>
</dbReference>
<evidence type="ECO:0000256" key="1">
    <source>
        <dbReference type="ARBA" id="ARBA00022670"/>
    </source>
</evidence>
<reference evidence="4 5" key="1">
    <citation type="submission" date="2018-07" db="EMBL/GenBank/DDBJ databases">
        <title>Corallincola holothuriorum sp. nov., a new facultative anaerobe isolated from sea cucumber Apostichopus japonicus.</title>
        <authorList>
            <person name="Xia H."/>
        </authorList>
    </citation>
    <scope>NUCLEOTIDE SEQUENCE [LARGE SCALE GENOMIC DNA]</scope>
    <source>
        <strain evidence="4 5">C4</strain>
    </source>
</reference>
<keyword evidence="1 2" id="KW-0645">Protease</keyword>
<keyword evidence="5" id="KW-1185">Reference proteome</keyword>
<dbReference type="GO" id="GO:0004176">
    <property type="term" value="F:ATP-dependent peptidase activity"/>
    <property type="evidence" value="ECO:0007669"/>
    <property type="project" value="UniProtKB-UniRule"/>
</dbReference>
<comment type="catalytic activity">
    <reaction evidence="2">
        <text>Hydrolysis of proteins in presence of ATP.</text>
        <dbReference type="EC" id="3.4.21.53"/>
    </reaction>
</comment>
<dbReference type="Proteomes" id="UP000252558">
    <property type="component" value="Unassembled WGS sequence"/>
</dbReference>
<dbReference type="Gene3D" id="1.10.8.60">
    <property type="match status" value="1"/>
</dbReference>
<keyword evidence="2" id="KW-0720">Serine protease</keyword>
<keyword evidence="2" id="KW-0378">Hydrolase</keyword>
<dbReference type="GO" id="GO:0006508">
    <property type="term" value="P:proteolysis"/>
    <property type="evidence" value="ECO:0007669"/>
    <property type="project" value="UniProtKB-KW"/>
</dbReference>
<dbReference type="Gene3D" id="3.40.50.300">
    <property type="entry name" value="P-loop containing nucleotide triphosphate hydrolases"/>
    <property type="match status" value="1"/>
</dbReference>
<dbReference type="PANTHER" id="PTHR10046">
    <property type="entry name" value="ATP DEPENDENT LON PROTEASE FAMILY MEMBER"/>
    <property type="match status" value="1"/>
</dbReference>
<gene>
    <name evidence="4" type="ORF">DU002_01545</name>
</gene>
<dbReference type="Pfam" id="PF05362">
    <property type="entry name" value="Lon_C"/>
    <property type="match status" value="1"/>
</dbReference>
<comment type="caution">
    <text evidence="4">The sequence shown here is derived from an EMBL/GenBank/DDBJ whole genome shotgun (WGS) entry which is preliminary data.</text>
</comment>
<proteinExistence type="inferred from homology"/>
<evidence type="ECO:0000313" key="5">
    <source>
        <dbReference type="Proteomes" id="UP000252558"/>
    </source>
</evidence>
<comment type="similarity">
    <text evidence="2">Belongs to the peptidase S16 family.</text>
</comment>
<dbReference type="InterPro" id="IPR020568">
    <property type="entry name" value="Ribosomal_Su5_D2-typ_SF"/>
</dbReference>
<feature type="active site" evidence="2">
    <location>
        <position position="561"/>
    </location>
</feature>
<feature type="domain" description="Lon proteolytic" evidence="3">
    <location>
        <begin position="428"/>
        <end position="623"/>
    </location>
</feature>
<dbReference type="SUPFAM" id="SSF54211">
    <property type="entry name" value="Ribosomal protein S5 domain 2-like"/>
    <property type="match status" value="1"/>
</dbReference>
<dbReference type="AlphaFoldDB" id="A0A368NS69"/>
<dbReference type="Gene3D" id="3.30.230.10">
    <property type="match status" value="1"/>
</dbReference>
<organism evidence="4 5">
    <name type="scientific">Corallincola holothuriorum</name>
    <dbReference type="NCBI Taxonomy" id="2282215"/>
    <lineage>
        <taxon>Bacteria</taxon>
        <taxon>Pseudomonadati</taxon>
        <taxon>Pseudomonadota</taxon>
        <taxon>Gammaproteobacteria</taxon>
        <taxon>Alteromonadales</taxon>
        <taxon>Psychromonadaceae</taxon>
        <taxon>Corallincola</taxon>
    </lineage>
</organism>
<dbReference type="Pfam" id="PF13654">
    <property type="entry name" value="AAA_32"/>
    <property type="match status" value="1"/>
</dbReference>
<dbReference type="InterPro" id="IPR014721">
    <property type="entry name" value="Ribsml_uS5_D2-typ_fold_subgr"/>
</dbReference>
<feature type="active site" evidence="2">
    <location>
        <position position="518"/>
    </location>
</feature>
<dbReference type="GO" id="GO:0005524">
    <property type="term" value="F:ATP binding"/>
    <property type="evidence" value="ECO:0007669"/>
    <property type="project" value="InterPro"/>
</dbReference>
<evidence type="ECO:0000259" key="3">
    <source>
        <dbReference type="PROSITE" id="PS51786"/>
    </source>
</evidence>
<sequence length="666" mass="73469">MRIPLLKTPNPLPASAIGPEFLKQPLAPDTRDTSACQVDLSLGQTAAVETISIAFSDACRGQHIFFNSRGGFDDESLIADLLSQGLSAEHQLASRDWVYVPRANNPYCPRLLSLPPASAEVFCQEINQYYQALQSDAQGPSFESILAAYGDTENLRGYLAELALADTDVDMSPAVLVSHSQVNEFPLIHCYRLDERRLFGEIRYETQAGTVITNQQLLQPGLLHLANGGVLVIKAEHLIERPDIWGRLKAVILTGMLDWLPLEGQHVATAFNPEPVPLDIRLILIGDRQCLAELELQDPEFTEFFSLICDIRSVFQVDSSADHLKYRLYIKQLAKARGLLPLSDSALDSVLLWSSRQCEDNKRLLLTSRELGNLMAQACHYCHAEKSLQLDKKHIEKAIAASKKRLSLVADEHMYGIESGQVKLQLTGKQIGQINGLTVIDAAGEQFGEPARITASVHIGDGDVIDIERKADMAGNIHAKSTMILSAVVHSLFSRDTPLPLSCSLVFEQSYYHVDGDSAGLAELLALLSSFSHLPIDQSFAVTGAIDQFGQVMAVGGINEKIEGFWHVAKRMAPEQNVCVILPKANANELNLSEETIEAITNDKLKLYPVDTVEEAIALTMARPAGELDEFGDYGDESVFGRIQRRVDSIHSHEKPSIWSMLNPWK</sequence>
<dbReference type="Pfam" id="PF20436">
    <property type="entry name" value="LonB_AAA-LID"/>
    <property type="match status" value="1"/>
</dbReference>
<dbReference type="PRINTS" id="PR00830">
    <property type="entry name" value="ENDOLAPTASE"/>
</dbReference>
<dbReference type="InterPro" id="IPR008269">
    <property type="entry name" value="Lon_proteolytic"/>
</dbReference>
<dbReference type="EMBL" id="QPID01000001">
    <property type="protein sequence ID" value="RCU52675.1"/>
    <property type="molecule type" value="Genomic_DNA"/>
</dbReference>
<dbReference type="GO" id="GO:0004252">
    <property type="term" value="F:serine-type endopeptidase activity"/>
    <property type="evidence" value="ECO:0007669"/>
    <property type="project" value="UniProtKB-UniRule"/>
</dbReference>
<protein>
    <recommendedName>
        <fullName evidence="2">endopeptidase La</fullName>
        <ecNumber evidence="2">3.4.21.53</ecNumber>
    </recommendedName>
</protein>
<dbReference type="InterPro" id="IPR046843">
    <property type="entry name" value="LonB_AAA-LID"/>
</dbReference>
<dbReference type="InterPro" id="IPR027065">
    <property type="entry name" value="Lon_Prtase"/>
</dbReference>